<sequence length="302" mass="34670">MLSHEEVPHLLKRSHVVSGYRPLHQPHHFYLRSAFEPHNEVLNVWTHFLPAVALVVFYLLPEMMSEAPRPPVLVLHSGIAFLLLCSSFAHLLHSRSPLDHIFWFLIDFSGIALFGVSIGLQRFSCSDDMGFFMRITYLPLLLLVVLGLQYFSTCYLFVFKPTWERRLELRMASCFFLACWLYIPLYSRYTGATDDEADTLRLHSRAFQWLLVSGVFMGAQVPERFAPGVFDIVGYGHQLFHLCINMVAWNLVEAAERDCKTVDDGWRAPANVAIGVSFGLTFVAIVANMVFMMRRAIKNKYE</sequence>
<evidence type="ECO:0000256" key="7">
    <source>
        <dbReference type="SAM" id="Phobius"/>
    </source>
</evidence>
<evidence type="ECO:0000256" key="5">
    <source>
        <dbReference type="ARBA" id="ARBA00023136"/>
    </source>
</evidence>
<keyword evidence="6" id="KW-0862">Zinc</keyword>
<keyword evidence="5 7" id="KW-0472">Membrane</keyword>
<dbReference type="AlphaFoldDB" id="A0A8S1I0S7"/>
<evidence type="ECO:0000313" key="8">
    <source>
        <dbReference type="EMBL" id="CAD6200292.1"/>
    </source>
</evidence>
<dbReference type="PANTHER" id="PTHR20855:SF92">
    <property type="entry name" value="PROGESTIN AND ADIPOQ RECEPTOR FAMILY MEMBER 3-LIKE"/>
    <property type="match status" value="1"/>
</dbReference>
<evidence type="ECO:0000256" key="4">
    <source>
        <dbReference type="ARBA" id="ARBA00022989"/>
    </source>
</evidence>
<dbReference type="PANTHER" id="PTHR20855">
    <property type="entry name" value="ADIPOR/PROGESTIN RECEPTOR-RELATED"/>
    <property type="match status" value="1"/>
</dbReference>
<dbReference type="GO" id="GO:0046872">
    <property type="term" value="F:metal ion binding"/>
    <property type="evidence" value="ECO:0007669"/>
    <property type="project" value="UniProtKB-KW"/>
</dbReference>
<dbReference type="EMBL" id="CAJGYM010000300">
    <property type="protein sequence ID" value="CAD6200292.1"/>
    <property type="molecule type" value="Genomic_DNA"/>
</dbReference>
<proteinExistence type="inferred from homology"/>
<comment type="caution">
    <text evidence="8">The sequence shown here is derived from an EMBL/GenBank/DDBJ whole genome shotgun (WGS) entry which is preliminary data.</text>
</comment>
<comment type="subcellular location">
    <subcellularLocation>
        <location evidence="1">Membrane</location>
        <topology evidence="1">Multi-pass membrane protein</topology>
    </subcellularLocation>
</comment>
<feature type="transmembrane region" description="Helical" evidence="7">
    <location>
        <begin position="135"/>
        <end position="157"/>
    </location>
</feature>
<feature type="transmembrane region" description="Helical" evidence="7">
    <location>
        <begin position="169"/>
        <end position="186"/>
    </location>
</feature>
<dbReference type="Proteomes" id="UP000835052">
    <property type="component" value="Unassembled WGS sequence"/>
</dbReference>
<keyword evidence="6" id="KW-0479">Metal-binding</keyword>
<feature type="transmembrane region" description="Helical" evidence="7">
    <location>
        <begin position="101"/>
        <end position="123"/>
    </location>
</feature>
<feature type="binding site" evidence="6">
    <location>
        <position position="241"/>
    </location>
    <ligand>
        <name>Zn(2+)</name>
        <dbReference type="ChEBI" id="CHEBI:29105"/>
    </ligand>
</feature>
<evidence type="ECO:0000256" key="2">
    <source>
        <dbReference type="ARBA" id="ARBA00007018"/>
    </source>
</evidence>
<dbReference type="Pfam" id="PF03006">
    <property type="entry name" value="HlyIII"/>
    <property type="match status" value="1"/>
</dbReference>
<feature type="binding site" evidence="6">
    <location>
        <position position="237"/>
    </location>
    <ligand>
        <name>Zn(2+)</name>
        <dbReference type="ChEBI" id="CHEBI:29105"/>
    </ligand>
</feature>
<gene>
    <name evidence="8" type="ORF">CAUJ_LOCUS16189</name>
</gene>
<reference evidence="8" key="1">
    <citation type="submission" date="2020-10" db="EMBL/GenBank/DDBJ databases">
        <authorList>
            <person name="Kikuchi T."/>
        </authorList>
    </citation>
    <scope>NUCLEOTIDE SEQUENCE</scope>
    <source>
        <strain evidence="8">NKZ352</strain>
    </source>
</reference>
<feature type="transmembrane region" description="Helical" evidence="7">
    <location>
        <begin position="206"/>
        <end position="225"/>
    </location>
</feature>
<dbReference type="GO" id="GO:0038023">
    <property type="term" value="F:signaling receptor activity"/>
    <property type="evidence" value="ECO:0007669"/>
    <property type="project" value="TreeGrafter"/>
</dbReference>
<feature type="transmembrane region" description="Helical" evidence="7">
    <location>
        <begin position="72"/>
        <end position="92"/>
    </location>
</feature>
<organism evidence="8 9">
    <name type="scientific">Caenorhabditis auriculariae</name>
    <dbReference type="NCBI Taxonomy" id="2777116"/>
    <lineage>
        <taxon>Eukaryota</taxon>
        <taxon>Metazoa</taxon>
        <taxon>Ecdysozoa</taxon>
        <taxon>Nematoda</taxon>
        <taxon>Chromadorea</taxon>
        <taxon>Rhabditida</taxon>
        <taxon>Rhabditina</taxon>
        <taxon>Rhabditomorpha</taxon>
        <taxon>Rhabditoidea</taxon>
        <taxon>Rhabditidae</taxon>
        <taxon>Peloderinae</taxon>
        <taxon>Caenorhabditis</taxon>
    </lineage>
</organism>
<dbReference type="InterPro" id="IPR004254">
    <property type="entry name" value="AdipoR/HlyIII-related"/>
</dbReference>
<evidence type="ECO:0000256" key="6">
    <source>
        <dbReference type="PIRSR" id="PIRSR604254-1"/>
    </source>
</evidence>
<feature type="binding site" evidence="6">
    <location>
        <position position="90"/>
    </location>
    <ligand>
        <name>Zn(2+)</name>
        <dbReference type="ChEBI" id="CHEBI:29105"/>
    </ligand>
</feature>
<dbReference type="GO" id="GO:0016020">
    <property type="term" value="C:membrane"/>
    <property type="evidence" value="ECO:0007669"/>
    <property type="project" value="UniProtKB-SubCell"/>
</dbReference>
<name>A0A8S1I0S7_9PELO</name>
<evidence type="ECO:0000256" key="1">
    <source>
        <dbReference type="ARBA" id="ARBA00004141"/>
    </source>
</evidence>
<accession>A0A8S1I0S7</accession>
<comment type="similarity">
    <text evidence="2">Belongs to the ADIPOR family.</text>
</comment>
<keyword evidence="9" id="KW-1185">Reference proteome</keyword>
<dbReference type="OrthoDB" id="529367at2759"/>
<keyword evidence="4 7" id="KW-1133">Transmembrane helix</keyword>
<evidence type="ECO:0000256" key="3">
    <source>
        <dbReference type="ARBA" id="ARBA00022692"/>
    </source>
</evidence>
<feature type="transmembrane region" description="Helical" evidence="7">
    <location>
        <begin position="272"/>
        <end position="291"/>
    </location>
</feature>
<feature type="transmembrane region" description="Helical" evidence="7">
    <location>
        <begin position="41"/>
        <end position="60"/>
    </location>
</feature>
<keyword evidence="3 7" id="KW-0812">Transmembrane</keyword>
<protein>
    <submittedName>
        <fullName evidence="8">Uncharacterized protein</fullName>
    </submittedName>
</protein>
<evidence type="ECO:0000313" key="9">
    <source>
        <dbReference type="Proteomes" id="UP000835052"/>
    </source>
</evidence>